<reference evidence="1" key="1">
    <citation type="journal article" date="2023" name="G3 (Bethesda)">
        <title>A reference genome for the long-term kleptoplast-retaining sea slug Elysia crispata morphotype clarki.</title>
        <authorList>
            <person name="Eastman K.E."/>
            <person name="Pendleton A.L."/>
            <person name="Shaikh M.A."/>
            <person name="Suttiyut T."/>
            <person name="Ogas R."/>
            <person name="Tomko P."/>
            <person name="Gavelis G."/>
            <person name="Widhalm J.R."/>
            <person name="Wisecaver J.H."/>
        </authorList>
    </citation>
    <scope>NUCLEOTIDE SEQUENCE</scope>
    <source>
        <strain evidence="1">ECLA1</strain>
    </source>
</reference>
<keyword evidence="2" id="KW-1185">Reference proteome</keyword>
<dbReference type="AlphaFoldDB" id="A0AAE1DQ75"/>
<dbReference type="Proteomes" id="UP001283361">
    <property type="component" value="Unassembled WGS sequence"/>
</dbReference>
<accession>A0AAE1DQ75</accession>
<evidence type="ECO:0000313" key="2">
    <source>
        <dbReference type="Proteomes" id="UP001283361"/>
    </source>
</evidence>
<proteinExistence type="predicted"/>
<dbReference type="EMBL" id="JAWDGP010002984">
    <property type="protein sequence ID" value="KAK3778215.1"/>
    <property type="molecule type" value="Genomic_DNA"/>
</dbReference>
<protein>
    <submittedName>
        <fullName evidence="1">Uncharacterized protein</fullName>
    </submittedName>
</protein>
<organism evidence="1 2">
    <name type="scientific">Elysia crispata</name>
    <name type="common">lettuce slug</name>
    <dbReference type="NCBI Taxonomy" id="231223"/>
    <lineage>
        <taxon>Eukaryota</taxon>
        <taxon>Metazoa</taxon>
        <taxon>Spiralia</taxon>
        <taxon>Lophotrochozoa</taxon>
        <taxon>Mollusca</taxon>
        <taxon>Gastropoda</taxon>
        <taxon>Heterobranchia</taxon>
        <taxon>Euthyneura</taxon>
        <taxon>Panpulmonata</taxon>
        <taxon>Sacoglossa</taxon>
        <taxon>Placobranchoidea</taxon>
        <taxon>Plakobranchidae</taxon>
        <taxon>Elysia</taxon>
    </lineage>
</organism>
<evidence type="ECO:0000313" key="1">
    <source>
        <dbReference type="EMBL" id="KAK3778215.1"/>
    </source>
</evidence>
<gene>
    <name evidence="1" type="ORF">RRG08_060142</name>
</gene>
<comment type="caution">
    <text evidence="1">The sequence shown here is derived from an EMBL/GenBank/DDBJ whole genome shotgun (WGS) entry which is preliminary data.</text>
</comment>
<sequence>MVPTNPSGRLAVMVPTNPSGRLAVMVPTNLSGRLAVVVLIGPSGRLAVMVPANPSGRLAVMVPTNSSGRLAVMVPANPSGQLAVMVPTNPSGQLALIVSICLYVIHRLPNHGTPVFPAWHGSHVACPVLSSVKTIGCSHRTGHGLIVLNHRLTAARIVYSVLRCQTRPGSIRCHAMVSMVRAVSWQLAVRD</sequence>
<name>A0AAE1DQ75_9GAST</name>